<accession>A0ABY4RWF0</accession>
<proteinExistence type="predicted"/>
<organism evidence="1 2">
    <name type="scientific">Paenibacillus konkukensis</name>
    <dbReference type="NCBI Taxonomy" id="2020716"/>
    <lineage>
        <taxon>Bacteria</taxon>
        <taxon>Bacillati</taxon>
        <taxon>Bacillota</taxon>
        <taxon>Bacilli</taxon>
        <taxon>Bacillales</taxon>
        <taxon>Paenibacillaceae</taxon>
        <taxon>Paenibacillus</taxon>
    </lineage>
</organism>
<dbReference type="Proteomes" id="UP001057134">
    <property type="component" value="Chromosome"/>
</dbReference>
<gene>
    <name evidence="1" type="ORF">SK3146_05397</name>
</gene>
<protein>
    <submittedName>
        <fullName evidence="1">Uncharacterized protein</fullName>
    </submittedName>
</protein>
<name>A0ABY4RWF0_9BACL</name>
<reference evidence="1" key="1">
    <citation type="submission" date="2018-02" db="EMBL/GenBank/DDBJ databases">
        <authorList>
            <person name="Kim S.-K."/>
            <person name="Jung H.-I."/>
            <person name="Lee S.-W."/>
        </authorList>
    </citation>
    <scope>NUCLEOTIDE SEQUENCE</scope>
    <source>
        <strain evidence="1">SK3146</strain>
    </source>
</reference>
<reference evidence="1" key="2">
    <citation type="journal article" date="2021" name="J Anim Sci Technol">
        <title>Complete genome sequence of Paenibacillus konkukensis sp. nov. SK3146 as a potential probiotic strain.</title>
        <authorList>
            <person name="Jung H.I."/>
            <person name="Park S."/>
            <person name="Niu K.M."/>
            <person name="Lee S.W."/>
            <person name="Kothari D."/>
            <person name="Yi K.J."/>
            <person name="Kim S.K."/>
        </authorList>
    </citation>
    <scope>NUCLEOTIDE SEQUENCE</scope>
    <source>
        <strain evidence="1">SK3146</strain>
    </source>
</reference>
<keyword evidence="2" id="KW-1185">Reference proteome</keyword>
<sequence length="144" mass="15903">MLFFVFDRFVPWFLQFGRKRTRAAVLATPLLLFGLLAGAVYAASPPLPPFTAADAAAFATSGSGTLIDLFPKQEGEVRKLQIEGYDVERETAVTPMKGKERYQVDFIERWSKGAENGEHRMSYEVTRGSMGAHGGGGAEPPYRR</sequence>
<evidence type="ECO:0000313" key="2">
    <source>
        <dbReference type="Proteomes" id="UP001057134"/>
    </source>
</evidence>
<dbReference type="EMBL" id="CP027059">
    <property type="protein sequence ID" value="UQZ86105.1"/>
    <property type="molecule type" value="Genomic_DNA"/>
</dbReference>
<evidence type="ECO:0000313" key="1">
    <source>
        <dbReference type="EMBL" id="UQZ86105.1"/>
    </source>
</evidence>